<dbReference type="CDD" id="cd04301">
    <property type="entry name" value="NAT_SF"/>
    <property type="match status" value="1"/>
</dbReference>
<feature type="domain" description="N-acetyltransferase" evidence="3">
    <location>
        <begin position="8"/>
        <end position="161"/>
    </location>
</feature>
<dbReference type="Proteomes" id="UP000278542">
    <property type="component" value="Unassembled WGS sequence"/>
</dbReference>
<dbReference type="PANTHER" id="PTHR43072">
    <property type="entry name" value="N-ACETYLTRANSFERASE"/>
    <property type="match status" value="1"/>
</dbReference>
<evidence type="ECO:0000313" key="5">
    <source>
        <dbReference type="Proteomes" id="UP000278542"/>
    </source>
</evidence>
<dbReference type="PROSITE" id="PS51186">
    <property type="entry name" value="GNAT"/>
    <property type="match status" value="1"/>
</dbReference>
<comment type="caution">
    <text evidence="4">The sequence shown here is derived from an EMBL/GenBank/DDBJ whole genome shotgun (WGS) entry which is preliminary data.</text>
</comment>
<dbReference type="OrthoDB" id="5459937at2"/>
<organism evidence="4 5">
    <name type="scientific">Orbus hercynius</name>
    <dbReference type="NCBI Taxonomy" id="593135"/>
    <lineage>
        <taxon>Bacteria</taxon>
        <taxon>Pseudomonadati</taxon>
        <taxon>Pseudomonadota</taxon>
        <taxon>Gammaproteobacteria</taxon>
        <taxon>Orbales</taxon>
        <taxon>Orbaceae</taxon>
        <taxon>Orbus</taxon>
    </lineage>
</organism>
<evidence type="ECO:0000259" key="3">
    <source>
        <dbReference type="PROSITE" id="PS51186"/>
    </source>
</evidence>
<proteinExistence type="predicted"/>
<dbReference type="InterPro" id="IPR000182">
    <property type="entry name" value="GNAT_dom"/>
</dbReference>
<dbReference type="AlphaFoldDB" id="A0A495RJ53"/>
<protein>
    <submittedName>
        <fullName evidence="4">Phosphinothricin acetyltransferase</fullName>
    </submittedName>
</protein>
<dbReference type="GO" id="GO:0016747">
    <property type="term" value="F:acyltransferase activity, transferring groups other than amino-acyl groups"/>
    <property type="evidence" value="ECO:0007669"/>
    <property type="project" value="InterPro"/>
</dbReference>
<dbReference type="EMBL" id="RBWY01000001">
    <property type="protein sequence ID" value="RKS87537.1"/>
    <property type="molecule type" value="Genomic_DNA"/>
</dbReference>
<name>A0A495RJ53_9GAMM</name>
<accession>A0A495RJ53</accession>
<dbReference type="PANTHER" id="PTHR43072:SF23">
    <property type="entry name" value="UPF0039 PROTEIN C11D3.02C"/>
    <property type="match status" value="1"/>
</dbReference>
<gene>
    <name evidence="4" type="ORF">DES39_0773</name>
</gene>
<dbReference type="Pfam" id="PF00583">
    <property type="entry name" value="Acetyltransf_1"/>
    <property type="match status" value="1"/>
</dbReference>
<dbReference type="InterPro" id="IPR016181">
    <property type="entry name" value="Acyl_CoA_acyltransferase"/>
</dbReference>
<evidence type="ECO:0000313" key="4">
    <source>
        <dbReference type="EMBL" id="RKS87537.1"/>
    </source>
</evidence>
<dbReference type="Gene3D" id="3.40.630.30">
    <property type="match status" value="1"/>
</dbReference>
<evidence type="ECO:0000256" key="1">
    <source>
        <dbReference type="ARBA" id="ARBA00022679"/>
    </source>
</evidence>
<dbReference type="SUPFAM" id="SSF55729">
    <property type="entry name" value="Acyl-CoA N-acyltransferases (Nat)"/>
    <property type="match status" value="1"/>
</dbReference>
<sequence length="171" mass="19801">MNNLTKNIRFSDAKESELPFIVEVYNQTIASRMVTADTLPITVDSRHNWYHSHNPQTRPLWIIWLNDLPCGWISLSTFYGRPAYDKTVEISLYIHSDYRGQKVGQYAAYKLEQFAQQQGIETILSYIFGHNAPSLALFKKLGYEQWGHLPKVAELDKIKRDLIILGKSIIK</sequence>
<evidence type="ECO:0000256" key="2">
    <source>
        <dbReference type="ARBA" id="ARBA00023315"/>
    </source>
</evidence>
<keyword evidence="2" id="KW-0012">Acyltransferase</keyword>
<dbReference type="RefSeq" id="WP_121144426.1">
    <property type="nucleotide sequence ID" value="NZ_RBWY01000001.1"/>
</dbReference>
<keyword evidence="5" id="KW-1185">Reference proteome</keyword>
<reference evidence="4 5" key="1">
    <citation type="submission" date="2018-10" db="EMBL/GenBank/DDBJ databases">
        <title>Genomic Encyclopedia of Type Strains, Phase IV (KMG-IV): sequencing the most valuable type-strain genomes for metagenomic binning, comparative biology and taxonomic classification.</title>
        <authorList>
            <person name="Goeker M."/>
        </authorList>
    </citation>
    <scope>NUCLEOTIDE SEQUENCE [LARGE SCALE GENOMIC DNA]</scope>
    <source>
        <strain evidence="4 5">DSM 22228</strain>
    </source>
</reference>
<keyword evidence="1 4" id="KW-0808">Transferase</keyword>